<feature type="compositionally biased region" description="Polar residues" evidence="1">
    <location>
        <begin position="40"/>
        <end position="63"/>
    </location>
</feature>
<evidence type="ECO:0000313" key="2">
    <source>
        <dbReference type="EMBL" id="KAK0178310.1"/>
    </source>
</evidence>
<dbReference type="AlphaFoldDB" id="A0AA39FZG9"/>
<organism evidence="2 3">
    <name type="scientific">Microctonus aethiopoides</name>
    <dbReference type="NCBI Taxonomy" id="144406"/>
    <lineage>
        <taxon>Eukaryota</taxon>
        <taxon>Metazoa</taxon>
        <taxon>Ecdysozoa</taxon>
        <taxon>Arthropoda</taxon>
        <taxon>Hexapoda</taxon>
        <taxon>Insecta</taxon>
        <taxon>Pterygota</taxon>
        <taxon>Neoptera</taxon>
        <taxon>Endopterygota</taxon>
        <taxon>Hymenoptera</taxon>
        <taxon>Apocrita</taxon>
        <taxon>Ichneumonoidea</taxon>
        <taxon>Braconidae</taxon>
        <taxon>Euphorinae</taxon>
        <taxon>Microctonus</taxon>
    </lineage>
</organism>
<evidence type="ECO:0000313" key="3">
    <source>
        <dbReference type="Proteomes" id="UP001168990"/>
    </source>
</evidence>
<feature type="compositionally biased region" description="Basic and acidic residues" evidence="1">
    <location>
        <begin position="64"/>
        <end position="74"/>
    </location>
</feature>
<sequence length="74" mass="8129">MVLLIGGTGLSYALMQLILPDEKELIKKLPKPIHKYEPTLNKSNRAPMSNNSTESSTDQSNISDVKKESKTAGK</sequence>
<keyword evidence="3" id="KW-1185">Reference proteome</keyword>
<protein>
    <submittedName>
        <fullName evidence="2">Uncharacterized protein</fullName>
    </submittedName>
</protein>
<proteinExistence type="predicted"/>
<reference evidence="2" key="2">
    <citation type="submission" date="2023-03" db="EMBL/GenBank/DDBJ databases">
        <authorList>
            <person name="Inwood S.N."/>
            <person name="Skelly J.G."/>
            <person name="Guhlin J."/>
            <person name="Harrop T.W.R."/>
            <person name="Goldson S.G."/>
            <person name="Dearden P.K."/>
        </authorList>
    </citation>
    <scope>NUCLEOTIDE SEQUENCE</scope>
    <source>
        <strain evidence="2">Irish</strain>
        <tissue evidence="2">Whole body</tissue>
    </source>
</reference>
<feature type="region of interest" description="Disordered" evidence="1">
    <location>
        <begin position="31"/>
        <end position="74"/>
    </location>
</feature>
<evidence type="ECO:0000256" key="1">
    <source>
        <dbReference type="SAM" id="MobiDB-lite"/>
    </source>
</evidence>
<comment type="caution">
    <text evidence="2">The sequence shown here is derived from an EMBL/GenBank/DDBJ whole genome shotgun (WGS) entry which is preliminary data.</text>
</comment>
<gene>
    <name evidence="2" type="ORF">PV328_002272</name>
</gene>
<dbReference type="EMBL" id="JAQQBS010000001">
    <property type="protein sequence ID" value="KAK0178310.1"/>
    <property type="molecule type" value="Genomic_DNA"/>
</dbReference>
<dbReference type="Proteomes" id="UP001168990">
    <property type="component" value="Unassembled WGS sequence"/>
</dbReference>
<accession>A0AA39FZG9</accession>
<name>A0AA39FZG9_9HYME</name>
<reference evidence="2" key="1">
    <citation type="journal article" date="2023" name="bioRxiv">
        <title>Scaffold-level genome assemblies of two parasitoid biocontrol wasps reveal the parthenogenesis mechanism and an associated novel virus.</title>
        <authorList>
            <person name="Inwood S."/>
            <person name="Skelly J."/>
            <person name="Guhlin J."/>
            <person name="Harrop T."/>
            <person name="Goldson S."/>
            <person name="Dearden P."/>
        </authorList>
    </citation>
    <scope>NUCLEOTIDE SEQUENCE</scope>
    <source>
        <strain evidence="2">Irish</strain>
        <tissue evidence="2">Whole body</tissue>
    </source>
</reference>